<feature type="domain" description="YdbS-like PH" evidence="2">
    <location>
        <begin position="76"/>
        <end position="152"/>
    </location>
</feature>
<dbReference type="Proteomes" id="UP000297725">
    <property type="component" value="Unassembled WGS sequence"/>
</dbReference>
<dbReference type="Proteomes" id="UP000296883">
    <property type="component" value="Chromosome"/>
</dbReference>
<dbReference type="PANTHER" id="PTHR34473:SF2">
    <property type="entry name" value="UPF0699 TRANSMEMBRANE PROTEIN YDBT"/>
    <property type="match status" value="1"/>
</dbReference>
<sequence length="163" mass="19186">MDYPLLQHQMPERIKKVWLKSTLFTTLVCLVLGGIGVGVVWWFLQLKGIWLVLLISYFVVTCLISLINLILIPYRYNFHRYEVSPEDLSFQKGYIFREITYVPINRIQHIETEQGPFLRKEQLMEIIIHTAATSHKIEGLEIEEAKKLREQIINMIKVAEQDV</sequence>
<protein>
    <recommendedName>
        <fullName evidence="2">YdbS-like PH domain-containing protein</fullName>
    </recommendedName>
</protein>
<dbReference type="RefSeq" id="WP_135254258.1">
    <property type="nucleotide sequence ID" value="NZ_CP038865.1"/>
</dbReference>
<feature type="transmembrane region" description="Helical" evidence="1">
    <location>
        <begin position="21"/>
        <end position="43"/>
    </location>
</feature>
<evidence type="ECO:0000313" key="4">
    <source>
        <dbReference type="EMBL" id="TFZ41941.1"/>
    </source>
</evidence>
<evidence type="ECO:0000259" key="2">
    <source>
        <dbReference type="Pfam" id="PF03703"/>
    </source>
</evidence>
<evidence type="ECO:0000256" key="1">
    <source>
        <dbReference type="SAM" id="Phobius"/>
    </source>
</evidence>
<proteinExistence type="predicted"/>
<dbReference type="Pfam" id="PF03703">
    <property type="entry name" value="bPH_2"/>
    <property type="match status" value="1"/>
</dbReference>
<name>A0A4Z0DAN2_9ENTE</name>
<feature type="transmembrane region" description="Helical" evidence="1">
    <location>
        <begin position="49"/>
        <end position="71"/>
    </location>
</feature>
<dbReference type="OrthoDB" id="1750577at2"/>
<dbReference type="InterPro" id="IPR005182">
    <property type="entry name" value="YdbS-like_PH"/>
</dbReference>
<accession>A0A4Z0DAN2</accession>
<evidence type="ECO:0000313" key="3">
    <source>
        <dbReference type="EMBL" id="QCA29209.1"/>
    </source>
</evidence>
<keyword evidence="1" id="KW-1133">Transmembrane helix</keyword>
<evidence type="ECO:0000313" key="5">
    <source>
        <dbReference type="Proteomes" id="UP000296883"/>
    </source>
</evidence>
<evidence type="ECO:0000313" key="6">
    <source>
        <dbReference type="Proteomes" id="UP000297725"/>
    </source>
</evidence>
<keyword evidence="1" id="KW-0472">Membrane</keyword>
<dbReference type="EMBL" id="CP038865">
    <property type="protein sequence ID" value="QCA29209.1"/>
    <property type="molecule type" value="Genomic_DNA"/>
</dbReference>
<keyword evidence="5" id="KW-1185">Reference proteome</keyword>
<dbReference type="KEGG" id="vac:E4Z98_07715"/>
<dbReference type="PANTHER" id="PTHR34473">
    <property type="entry name" value="UPF0699 TRANSMEMBRANE PROTEIN YDBS"/>
    <property type="match status" value="1"/>
</dbReference>
<reference evidence="3 5" key="2">
    <citation type="journal article" date="2020" name="Int. J. Syst. Evol. Microbiol.">
        <title>Vagococcus xieshaowenii sp. nov., isolated from snow finch (Montifringilla taczanowskii) cloacal content.</title>
        <authorList>
            <person name="Ge Y."/>
            <person name="Yang J."/>
            <person name="Lai X.H."/>
            <person name="Zhang G."/>
            <person name="Jin D."/>
            <person name="Lu S."/>
            <person name="Wang B."/>
            <person name="Huang Y."/>
            <person name="Huang Y."/>
            <person name="Ren Z."/>
            <person name="Zhang X."/>
            <person name="Xu J."/>
        </authorList>
    </citation>
    <scope>NUCLEOTIDE SEQUENCE [LARGE SCALE GENOMIC DNA]</scope>
    <source>
        <strain evidence="5">personal::cf-49</strain>
        <strain evidence="3">Personal::cf-49</strain>
    </source>
</reference>
<keyword evidence="1" id="KW-0812">Transmembrane</keyword>
<organism evidence="3 5">
    <name type="scientific">Vagococcus xieshaowenii</name>
    <dbReference type="NCBI Taxonomy" id="2562451"/>
    <lineage>
        <taxon>Bacteria</taxon>
        <taxon>Bacillati</taxon>
        <taxon>Bacillota</taxon>
        <taxon>Bacilli</taxon>
        <taxon>Lactobacillales</taxon>
        <taxon>Enterococcaceae</taxon>
        <taxon>Vagococcus</taxon>
    </lineage>
</organism>
<gene>
    <name evidence="4" type="ORF">E4031_04560</name>
    <name evidence="3" type="ORF">E4Z98_07715</name>
</gene>
<dbReference type="EMBL" id="SRHU01000017">
    <property type="protein sequence ID" value="TFZ41941.1"/>
    <property type="molecule type" value="Genomic_DNA"/>
</dbReference>
<dbReference type="AlphaFoldDB" id="A0A4Z0DAN2"/>
<accession>A0A7Z2B654</accession>
<reference evidence="4 6" key="1">
    <citation type="submission" date="2019-03" db="EMBL/GenBank/DDBJ databases">
        <title>Vagococcus sp. was isolated fron gut of Carduelis flavirostris.</title>
        <authorList>
            <person name="Ge Y."/>
        </authorList>
    </citation>
    <scope>NUCLEOTIDE SEQUENCE [LARGE SCALE GENOMIC DNA]</scope>
    <source>
        <strain evidence="4 6">CF-210</strain>
    </source>
</reference>